<dbReference type="GO" id="GO:0003824">
    <property type="term" value="F:catalytic activity"/>
    <property type="evidence" value="ECO:0007669"/>
    <property type="project" value="InterPro"/>
</dbReference>
<feature type="compositionally biased region" description="Acidic residues" evidence="1">
    <location>
        <begin position="481"/>
        <end position="509"/>
    </location>
</feature>
<dbReference type="Proteomes" id="UP000800235">
    <property type="component" value="Unassembled WGS sequence"/>
</dbReference>
<dbReference type="Gene3D" id="1.10.340.30">
    <property type="entry name" value="Hypothetical protein, domain 2"/>
    <property type="match status" value="1"/>
</dbReference>
<dbReference type="InterPro" id="IPR003265">
    <property type="entry name" value="HhH-GPD_domain"/>
</dbReference>
<dbReference type="SUPFAM" id="SSF48150">
    <property type="entry name" value="DNA-glycosylase"/>
    <property type="match status" value="1"/>
</dbReference>
<dbReference type="AlphaFoldDB" id="A0A9P4U378"/>
<evidence type="ECO:0000259" key="2">
    <source>
        <dbReference type="SMART" id="SM00478"/>
    </source>
</evidence>
<accession>A0A9P4U378</accession>
<reference evidence="3" key="1">
    <citation type="journal article" date="2020" name="Stud. Mycol.">
        <title>101 Dothideomycetes genomes: a test case for predicting lifestyles and emergence of pathogens.</title>
        <authorList>
            <person name="Haridas S."/>
            <person name="Albert R."/>
            <person name="Binder M."/>
            <person name="Bloem J."/>
            <person name="Labutti K."/>
            <person name="Salamov A."/>
            <person name="Andreopoulos B."/>
            <person name="Baker S."/>
            <person name="Barry K."/>
            <person name="Bills G."/>
            <person name="Bluhm B."/>
            <person name="Cannon C."/>
            <person name="Castanera R."/>
            <person name="Culley D."/>
            <person name="Daum C."/>
            <person name="Ezra D."/>
            <person name="Gonzalez J."/>
            <person name="Henrissat B."/>
            <person name="Kuo A."/>
            <person name="Liang C."/>
            <person name="Lipzen A."/>
            <person name="Lutzoni F."/>
            <person name="Magnuson J."/>
            <person name="Mondo S."/>
            <person name="Nolan M."/>
            <person name="Ohm R."/>
            <person name="Pangilinan J."/>
            <person name="Park H.-J."/>
            <person name="Ramirez L."/>
            <person name="Alfaro M."/>
            <person name="Sun H."/>
            <person name="Tritt A."/>
            <person name="Yoshinaga Y."/>
            <person name="Zwiers L.-H."/>
            <person name="Turgeon B."/>
            <person name="Goodwin S."/>
            <person name="Spatafora J."/>
            <person name="Crous P."/>
            <person name="Grigoriev I."/>
        </authorList>
    </citation>
    <scope>NUCLEOTIDE SEQUENCE</scope>
    <source>
        <strain evidence="3">CBS 130266</strain>
    </source>
</reference>
<evidence type="ECO:0000313" key="4">
    <source>
        <dbReference type="Proteomes" id="UP000800235"/>
    </source>
</evidence>
<protein>
    <submittedName>
        <fullName evidence="3">DNA glycosylase</fullName>
    </submittedName>
</protein>
<dbReference type="EMBL" id="MU007013">
    <property type="protein sequence ID" value="KAF2435336.1"/>
    <property type="molecule type" value="Genomic_DNA"/>
</dbReference>
<dbReference type="OrthoDB" id="5607at2759"/>
<dbReference type="PANTHER" id="PTHR47203">
    <property type="match status" value="1"/>
</dbReference>
<gene>
    <name evidence="3" type="ORF">EJ08DRAFT_334521</name>
</gene>
<keyword evidence="4" id="KW-1185">Reference proteome</keyword>
<dbReference type="PANTHER" id="PTHR47203:SF1">
    <property type="entry name" value="HYPOTHETICAL BASE EXCISION DNA REPAIR PROTEIN (EUROFUNG)"/>
    <property type="match status" value="1"/>
</dbReference>
<feature type="domain" description="HhH-GPD" evidence="2">
    <location>
        <begin position="222"/>
        <end position="424"/>
    </location>
</feature>
<sequence>MTARVTRAQQAHKADAFNNKGSTEDSQQLSSPAATSASTNKAKIITTTKRSRIKKEGPGSSTSTPVKKRNATPAKKIKSEPNELPHNLGQPLETPIKKEATPAKKRARTSAKKAKPELDDPQNQAIAEKLVAQFANSGVAQSAPAVTPKKGKKKTNYGHTPGVTPFSDYVHPTSEECHEVTRLLSSVHGKVSAPKRIPKASLTVAGCGEVPHVLDALVRTRLSANTSGNNSNRAFQGLVSKFGLATDRAGRKSLDWNAVRLADQKDVFEAIKCGGLADRKSKDIKQILDMTFEENQARRKALLSKNKDVAGGENETEEEKQEEIGRAEDDVVSLDHIHLLSNEDAFEKLISYPGIGAKTASCVMLFCMQRPSFAVDTHVWRLCKWLGWVPPNATRDQTFSHCEVRIPDELKYPLHYLLIKHGKTCPRCRAITGENSAGWDEGCVIDELVTRTGVKKGGTPKKSNAKGSSTTKGRKRKAESESESEGELSDVASDNDVDAEMSDLVSDAE</sequence>
<dbReference type="Pfam" id="PF00730">
    <property type="entry name" value="HhH-GPD"/>
    <property type="match status" value="1"/>
</dbReference>
<evidence type="ECO:0000256" key="1">
    <source>
        <dbReference type="SAM" id="MobiDB-lite"/>
    </source>
</evidence>
<dbReference type="GO" id="GO:0006285">
    <property type="term" value="P:base-excision repair, AP site formation"/>
    <property type="evidence" value="ECO:0007669"/>
    <property type="project" value="UniProtKB-ARBA"/>
</dbReference>
<evidence type="ECO:0000313" key="3">
    <source>
        <dbReference type="EMBL" id="KAF2435336.1"/>
    </source>
</evidence>
<comment type="caution">
    <text evidence="3">The sequence shown here is derived from an EMBL/GenBank/DDBJ whole genome shotgun (WGS) entry which is preliminary data.</text>
</comment>
<feature type="region of interest" description="Disordered" evidence="1">
    <location>
        <begin position="1"/>
        <end position="119"/>
    </location>
</feature>
<feature type="compositionally biased region" description="Polar residues" evidence="1">
    <location>
        <begin position="461"/>
        <end position="471"/>
    </location>
</feature>
<feature type="compositionally biased region" description="Basic residues" evidence="1">
    <location>
        <begin position="103"/>
        <end position="113"/>
    </location>
</feature>
<name>A0A9P4U378_9PEZI</name>
<dbReference type="InterPro" id="IPR011257">
    <property type="entry name" value="DNA_glycosylase"/>
</dbReference>
<proteinExistence type="predicted"/>
<organism evidence="3 4">
    <name type="scientific">Tothia fuscella</name>
    <dbReference type="NCBI Taxonomy" id="1048955"/>
    <lineage>
        <taxon>Eukaryota</taxon>
        <taxon>Fungi</taxon>
        <taxon>Dikarya</taxon>
        <taxon>Ascomycota</taxon>
        <taxon>Pezizomycotina</taxon>
        <taxon>Dothideomycetes</taxon>
        <taxon>Pleosporomycetidae</taxon>
        <taxon>Venturiales</taxon>
        <taxon>Cylindrosympodiaceae</taxon>
        <taxon>Tothia</taxon>
    </lineage>
</organism>
<dbReference type="SMART" id="SM00478">
    <property type="entry name" value="ENDO3c"/>
    <property type="match status" value="1"/>
</dbReference>
<feature type="region of interest" description="Disordered" evidence="1">
    <location>
        <begin position="304"/>
        <end position="325"/>
    </location>
</feature>
<dbReference type="CDD" id="cd00056">
    <property type="entry name" value="ENDO3c"/>
    <property type="match status" value="1"/>
</dbReference>
<feature type="compositionally biased region" description="Polar residues" evidence="1">
    <location>
        <begin position="19"/>
        <end position="48"/>
    </location>
</feature>
<feature type="region of interest" description="Disordered" evidence="1">
    <location>
        <begin position="454"/>
        <end position="509"/>
    </location>
</feature>